<evidence type="ECO:0000313" key="2">
    <source>
        <dbReference type="Proteomes" id="UP001217325"/>
    </source>
</evidence>
<dbReference type="AlphaFoldDB" id="A0AAW6LT47"/>
<dbReference type="RefSeq" id="WP_275232388.1">
    <property type="nucleotide sequence ID" value="NZ_JARDXE010000017.1"/>
</dbReference>
<reference evidence="1" key="1">
    <citation type="submission" date="2023-02" db="EMBL/GenBank/DDBJ databases">
        <title>A novel hydrolase synthesized by Rhodococcus erythropolis HQ is responsible for the detoxification of Zearalenone.</title>
        <authorList>
            <person name="Hu J."/>
            <person name="Xu J."/>
        </authorList>
    </citation>
    <scope>NUCLEOTIDE SEQUENCE</scope>
    <source>
        <strain evidence="1">HQ</strain>
    </source>
</reference>
<dbReference type="Proteomes" id="UP001217325">
    <property type="component" value="Unassembled WGS sequence"/>
</dbReference>
<sequence>MFTVPRLPEPPKGHFWHVFYDADFQSLVVQYRRKRLLWGSLELDTEFVRSMPDGKWSVGYRLELHDDVDRAVNRACQIMLEYQVSCHTPDHFASYVGNHYRTKRNTK</sequence>
<evidence type="ECO:0008006" key="3">
    <source>
        <dbReference type="Google" id="ProtNLM"/>
    </source>
</evidence>
<name>A0AAW6LT47_RHOSG</name>
<organism evidence="1 2">
    <name type="scientific">Rhodococcus qingshengii</name>
    <dbReference type="NCBI Taxonomy" id="334542"/>
    <lineage>
        <taxon>Bacteria</taxon>
        <taxon>Bacillati</taxon>
        <taxon>Actinomycetota</taxon>
        <taxon>Actinomycetes</taxon>
        <taxon>Mycobacteriales</taxon>
        <taxon>Nocardiaceae</taxon>
        <taxon>Rhodococcus</taxon>
        <taxon>Rhodococcus erythropolis group</taxon>
    </lineage>
</organism>
<comment type="caution">
    <text evidence="1">The sequence shown here is derived from an EMBL/GenBank/DDBJ whole genome shotgun (WGS) entry which is preliminary data.</text>
</comment>
<accession>A0AAW6LT47</accession>
<dbReference type="EMBL" id="JARDXE010000017">
    <property type="protein sequence ID" value="MDE8648150.1"/>
    <property type="molecule type" value="Genomic_DNA"/>
</dbReference>
<evidence type="ECO:0000313" key="1">
    <source>
        <dbReference type="EMBL" id="MDE8648150.1"/>
    </source>
</evidence>
<gene>
    <name evidence="1" type="ORF">PXH69_24590</name>
</gene>
<protein>
    <recommendedName>
        <fullName evidence="3">Transposase</fullName>
    </recommendedName>
</protein>
<proteinExistence type="predicted"/>